<dbReference type="STRING" id="88036.D8S8M0"/>
<dbReference type="InParanoid" id="D8S8M0"/>
<dbReference type="Gene3D" id="1.20.1280.50">
    <property type="match status" value="1"/>
</dbReference>
<name>D8S8M0_SELML</name>
<dbReference type="PANTHER" id="PTHR48155:SF1">
    <property type="entry name" value="F-BOX DOMAIN-CONTAINING PROTEIN"/>
    <property type="match status" value="1"/>
</dbReference>
<dbReference type="eggNOG" id="ENOG502QQFG">
    <property type="taxonomic scope" value="Eukaryota"/>
</dbReference>
<dbReference type="SUPFAM" id="SSF81383">
    <property type="entry name" value="F-box domain"/>
    <property type="match status" value="1"/>
</dbReference>
<keyword evidence="3" id="KW-1185">Reference proteome</keyword>
<dbReference type="InterPro" id="IPR036047">
    <property type="entry name" value="F-box-like_dom_sf"/>
</dbReference>
<dbReference type="AlphaFoldDB" id="D8S8M0"/>
<dbReference type="HOGENOM" id="CLU_075428_0_0_1"/>
<evidence type="ECO:0000313" key="2">
    <source>
        <dbReference type="EMBL" id="EFJ19065.1"/>
    </source>
</evidence>
<dbReference type="Proteomes" id="UP000001514">
    <property type="component" value="Unassembled WGS sequence"/>
</dbReference>
<evidence type="ECO:0008006" key="4">
    <source>
        <dbReference type="Google" id="ProtNLM"/>
    </source>
</evidence>
<evidence type="ECO:0000313" key="3">
    <source>
        <dbReference type="Proteomes" id="UP000001514"/>
    </source>
</evidence>
<reference evidence="2 3" key="1">
    <citation type="journal article" date="2011" name="Science">
        <title>The Selaginella genome identifies genetic changes associated with the evolution of vascular plants.</title>
        <authorList>
            <person name="Banks J.A."/>
            <person name="Nishiyama T."/>
            <person name="Hasebe M."/>
            <person name="Bowman J.L."/>
            <person name="Gribskov M."/>
            <person name="dePamphilis C."/>
            <person name="Albert V.A."/>
            <person name="Aono N."/>
            <person name="Aoyama T."/>
            <person name="Ambrose B.A."/>
            <person name="Ashton N.W."/>
            <person name="Axtell M.J."/>
            <person name="Barker E."/>
            <person name="Barker M.S."/>
            <person name="Bennetzen J.L."/>
            <person name="Bonawitz N.D."/>
            <person name="Chapple C."/>
            <person name="Cheng C."/>
            <person name="Correa L.G."/>
            <person name="Dacre M."/>
            <person name="DeBarry J."/>
            <person name="Dreyer I."/>
            <person name="Elias M."/>
            <person name="Engstrom E.M."/>
            <person name="Estelle M."/>
            <person name="Feng L."/>
            <person name="Finet C."/>
            <person name="Floyd S.K."/>
            <person name="Frommer W.B."/>
            <person name="Fujita T."/>
            <person name="Gramzow L."/>
            <person name="Gutensohn M."/>
            <person name="Harholt J."/>
            <person name="Hattori M."/>
            <person name="Heyl A."/>
            <person name="Hirai T."/>
            <person name="Hiwatashi Y."/>
            <person name="Ishikawa M."/>
            <person name="Iwata M."/>
            <person name="Karol K.G."/>
            <person name="Koehler B."/>
            <person name="Kolukisaoglu U."/>
            <person name="Kubo M."/>
            <person name="Kurata T."/>
            <person name="Lalonde S."/>
            <person name="Li K."/>
            <person name="Li Y."/>
            <person name="Litt A."/>
            <person name="Lyons E."/>
            <person name="Manning G."/>
            <person name="Maruyama T."/>
            <person name="Michael T.P."/>
            <person name="Mikami K."/>
            <person name="Miyazaki S."/>
            <person name="Morinaga S."/>
            <person name="Murata T."/>
            <person name="Mueller-Roeber B."/>
            <person name="Nelson D.R."/>
            <person name="Obara M."/>
            <person name="Oguri Y."/>
            <person name="Olmstead R.G."/>
            <person name="Onodera N."/>
            <person name="Petersen B.L."/>
            <person name="Pils B."/>
            <person name="Prigge M."/>
            <person name="Rensing S.A."/>
            <person name="Riano-Pachon D.M."/>
            <person name="Roberts A.W."/>
            <person name="Sato Y."/>
            <person name="Scheller H.V."/>
            <person name="Schulz B."/>
            <person name="Schulz C."/>
            <person name="Shakirov E.V."/>
            <person name="Shibagaki N."/>
            <person name="Shinohara N."/>
            <person name="Shippen D.E."/>
            <person name="Soerensen I."/>
            <person name="Sotooka R."/>
            <person name="Sugimoto N."/>
            <person name="Sugita M."/>
            <person name="Sumikawa N."/>
            <person name="Tanurdzic M."/>
            <person name="Theissen G."/>
            <person name="Ulvskov P."/>
            <person name="Wakazuki S."/>
            <person name="Weng J.K."/>
            <person name="Willats W.W."/>
            <person name="Wipf D."/>
            <person name="Wolf P.G."/>
            <person name="Yang L."/>
            <person name="Zimmer A.D."/>
            <person name="Zhu Q."/>
            <person name="Mitros T."/>
            <person name="Hellsten U."/>
            <person name="Loque D."/>
            <person name="Otillar R."/>
            <person name="Salamov A."/>
            <person name="Schmutz J."/>
            <person name="Shapiro H."/>
            <person name="Lindquist E."/>
            <person name="Lucas S."/>
            <person name="Rokhsar D."/>
            <person name="Grigoriev I.V."/>
        </authorList>
    </citation>
    <scope>NUCLEOTIDE SEQUENCE [LARGE SCALE GENOMIC DNA]</scope>
</reference>
<organism evidence="3">
    <name type="scientific">Selaginella moellendorffii</name>
    <name type="common">Spikemoss</name>
    <dbReference type="NCBI Taxonomy" id="88036"/>
    <lineage>
        <taxon>Eukaryota</taxon>
        <taxon>Viridiplantae</taxon>
        <taxon>Streptophyta</taxon>
        <taxon>Embryophyta</taxon>
        <taxon>Tracheophyta</taxon>
        <taxon>Lycopodiopsida</taxon>
        <taxon>Selaginellales</taxon>
        <taxon>Selaginellaceae</taxon>
        <taxon>Selaginella</taxon>
    </lineage>
</organism>
<protein>
    <recommendedName>
        <fullName evidence="4">F-box domain-containing protein</fullName>
    </recommendedName>
</protein>
<dbReference type="KEGG" id="smo:SELMODRAFT_271394"/>
<dbReference type="OrthoDB" id="1647530at2759"/>
<dbReference type="OMA" id="IEIVIRV"/>
<feature type="region of interest" description="Disordered" evidence="1">
    <location>
        <begin position="1"/>
        <end position="23"/>
    </location>
</feature>
<accession>D8S8M0</accession>
<proteinExistence type="predicted"/>
<dbReference type="PANTHER" id="PTHR48155">
    <property type="entry name" value="OS09G0497600 PROTEIN"/>
    <property type="match status" value="1"/>
</dbReference>
<dbReference type="EMBL" id="GL377607">
    <property type="protein sequence ID" value="EFJ19065.1"/>
    <property type="molecule type" value="Genomic_DNA"/>
</dbReference>
<sequence>MAEASTVDELGPKFSQEEDQGGPDWFERLPEHVLIEILIRIPAPNWPAAACAKKQWAALFKSEELWRLALLRKWPHTAEVERWPGPIGRGCSKRRYRAMHASKAVLPLIGGDVEEVAGHVYLYLKEQLESASSVSYSLLHGTTINQFLACKMAGNEAQALASQIWIAVINNLDKTDRRLSLLIRAADVFLPSYSKSHGLLVERIVSFRDCHRFFKLTI</sequence>
<evidence type="ECO:0000256" key="1">
    <source>
        <dbReference type="SAM" id="MobiDB-lite"/>
    </source>
</evidence>
<gene>
    <name evidence="2" type="ORF">SELMODRAFT_271394</name>
</gene>
<dbReference type="Gramene" id="EFJ19065">
    <property type="protein sequence ID" value="EFJ19065"/>
    <property type="gene ID" value="SELMODRAFT_271394"/>
</dbReference>